<evidence type="ECO:0000313" key="1">
    <source>
        <dbReference type="Proteomes" id="UP001652623"/>
    </source>
</evidence>
<gene>
    <name evidence="2" type="primary">LOC107431501</name>
</gene>
<reference evidence="2" key="1">
    <citation type="submission" date="2025-08" db="UniProtKB">
        <authorList>
            <consortium name="RefSeq"/>
        </authorList>
    </citation>
    <scope>IDENTIFICATION</scope>
    <source>
        <tissue evidence="2">Seedling</tissue>
    </source>
</reference>
<dbReference type="RefSeq" id="XP_015897924.4">
    <property type="nucleotide sequence ID" value="XM_016042438.4"/>
</dbReference>
<sequence length="189" mass="22182">MRTHLMRIQKEVRKLVKRIRSLKKRLVPCMTVFADMKTKLLPPGLFDTASSIYYNGDDGISGPFHGGDANGSDKNELEDALLKQRPNCVSGFELTKSRDHRYQIHIQHRLNELEVGVGNRRNIQVALLWTMSASVCQKKTINNNMVHMRRKAKLVQKKKEKGYTRMPMLYQTLKQFSFYTKRWRNYHEL</sequence>
<organism evidence="1 2">
    <name type="scientific">Ziziphus jujuba</name>
    <name type="common">Chinese jujube</name>
    <name type="synonym">Ziziphus sativa</name>
    <dbReference type="NCBI Taxonomy" id="326968"/>
    <lineage>
        <taxon>Eukaryota</taxon>
        <taxon>Viridiplantae</taxon>
        <taxon>Streptophyta</taxon>
        <taxon>Embryophyta</taxon>
        <taxon>Tracheophyta</taxon>
        <taxon>Spermatophyta</taxon>
        <taxon>Magnoliopsida</taxon>
        <taxon>eudicotyledons</taxon>
        <taxon>Gunneridae</taxon>
        <taxon>Pentapetalae</taxon>
        <taxon>rosids</taxon>
        <taxon>fabids</taxon>
        <taxon>Rosales</taxon>
        <taxon>Rhamnaceae</taxon>
        <taxon>Paliureae</taxon>
        <taxon>Ziziphus</taxon>
    </lineage>
</organism>
<name>A0A6P4ANQ3_ZIZJJ</name>
<protein>
    <submittedName>
        <fullName evidence="2">Uncharacterized protein LOC107431501 isoform X1</fullName>
    </submittedName>
</protein>
<accession>A0A6P4ANQ3</accession>
<proteinExistence type="predicted"/>
<dbReference type="GeneID" id="107431501"/>
<evidence type="ECO:0000313" key="2">
    <source>
        <dbReference type="RefSeq" id="XP_015897924.4"/>
    </source>
</evidence>
<dbReference type="Proteomes" id="UP001652623">
    <property type="component" value="Chromosome 11"/>
</dbReference>
<keyword evidence="1" id="KW-1185">Reference proteome</keyword>